<name>A0ABN2TPA9_9ACTN</name>
<dbReference type="PROSITE" id="PS51257">
    <property type="entry name" value="PROKAR_LIPOPROTEIN"/>
    <property type="match status" value="1"/>
</dbReference>
<dbReference type="RefSeq" id="WP_344664018.1">
    <property type="nucleotide sequence ID" value="NZ_BAAAQN010000003.1"/>
</dbReference>
<dbReference type="PANTHER" id="PTHR43180:SF66">
    <property type="entry name" value="SHORT-CHAIN DEHYDROGENASE_REDUCTASE FAMILY PROTEIN"/>
    <property type="match status" value="1"/>
</dbReference>
<dbReference type="PANTHER" id="PTHR43180">
    <property type="entry name" value="3-OXOACYL-(ACYL-CARRIER-PROTEIN) REDUCTASE (AFU_ORTHOLOGUE AFUA_6G11210)"/>
    <property type="match status" value="1"/>
</dbReference>
<keyword evidence="2" id="KW-0560">Oxidoreductase</keyword>
<proteinExistence type="inferred from homology"/>
<dbReference type="Gene3D" id="3.40.50.720">
    <property type="entry name" value="NAD(P)-binding Rossmann-like Domain"/>
    <property type="match status" value="1"/>
</dbReference>
<dbReference type="SUPFAM" id="SSF51735">
    <property type="entry name" value="NAD(P)-binding Rossmann-fold domains"/>
    <property type="match status" value="1"/>
</dbReference>
<comment type="similarity">
    <text evidence="1">Belongs to the short-chain dehydrogenases/reductases (SDR) family.</text>
</comment>
<evidence type="ECO:0000256" key="2">
    <source>
        <dbReference type="ARBA" id="ARBA00023002"/>
    </source>
</evidence>
<dbReference type="Proteomes" id="UP001500751">
    <property type="component" value="Unassembled WGS sequence"/>
</dbReference>
<protein>
    <submittedName>
        <fullName evidence="3">Glucose 1-dehydrogenase</fullName>
    </submittedName>
</protein>
<dbReference type="CDD" id="cd05233">
    <property type="entry name" value="SDR_c"/>
    <property type="match status" value="1"/>
</dbReference>
<dbReference type="PRINTS" id="PR00080">
    <property type="entry name" value="SDRFAMILY"/>
</dbReference>
<dbReference type="InterPro" id="IPR002347">
    <property type="entry name" value="SDR_fam"/>
</dbReference>
<gene>
    <name evidence="3" type="ORF">GCM10009839_07160</name>
</gene>
<organism evidence="3 4">
    <name type="scientific">Catenulispora yoronensis</name>
    <dbReference type="NCBI Taxonomy" id="450799"/>
    <lineage>
        <taxon>Bacteria</taxon>
        <taxon>Bacillati</taxon>
        <taxon>Actinomycetota</taxon>
        <taxon>Actinomycetes</taxon>
        <taxon>Catenulisporales</taxon>
        <taxon>Catenulisporaceae</taxon>
        <taxon>Catenulispora</taxon>
    </lineage>
</organism>
<evidence type="ECO:0000256" key="1">
    <source>
        <dbReference type="ARBA" id="ARBA00006484"/>
    </source>
</evidence>
<dbReference type="EMBL" id="BAAAQN010000003">
    <property type="protein sequence ID" value="GAA2014666.1"/>
    <property type="molecule type" value="Genomic_DNA"/>
</dbReference>
<comment type="caution">
    <text evidence="3">The sequence shown here is derived from an EMBL/GenBank/DDBJ whole genome shotgun (WGS) entry which is preliminary data.</text>
</comment>
<keyword evidence="4" id="KW-1185">Reference proteome</keyword>
<dbReference type="PROSITE" id="PS00061">
    <property type="entry name" value="ADH_SHORT"/>
    <property type="match status" value="1"/>
</dbReference>
<dbReference type="InterPro" id="IPR036291">
    <property type="entry name" value="NAD(P)-bd_dom_sf"/>
</dbReference>
<reference evidence="3 4" key="1">
    <citation type="journal article" date="2019" name="Int. J. Syst. Evol. Microbiol.">
        <title>The Global Catalogue of Microorganisms (GCM) 10K type strain sequencing project: providing services to taxonomists for standard genome sequencing and annotation.</title>
        <authorList>
            <consortium name="The Broad Institute Genomics Platform"/>
            <consortium name="The Broad Institute Genome Sequencing Center for Infectious Disease"/>
            <person name="Wu L."/>
            <person name="Ma J."/>
        </authorList>
    </citation>
    <scope>NUCLEOTIDE SEQUENCE [LARGE SCALE GENOMIC DNA]</scope>
    <source>
        <strain evidence="3 4">JCM 16014</strain>
    </source>
</reference>
<dbReference type="PRINTS" id="PR00081">
    <property type="entry name" value="GDHRDH"/>
</dbReference>
<sequence>MDLRLAGRVVVVTGGASGIGAACAEAFRAEGARVAVVDRDPGAAWCADVSDEAQTRAVIDAIAGEYGGIDVVVCCAGISGPVGTLASDVGVRDWDAVMAVNVRGAFLAVKHAVPYLRRAGAGGGAGSVVLLASDSALVASEGMAPYCASKGAVVMLGKALAVDLGPDGVRVNCVCPSIVDTPMSRADMGMGEGFEGVGYPVQSADEVAALVVFLASPVARAVNGTQLLSDFGMAARSGFPMD</sequence>
<evidence type="ECO:0000313" key="4">
    <source>
        <dbReference type="Proteomes" id="UP001500751"/>
    </source>
</evidence>
<dbReference type="InterPro" id="IPR020904">
    <property type="entry name" value="Sc_DH/Rdtase_CS"/>
</dbReference>
<dbReference type="Pfam" id="PF13561">
    <property type="entry name" value="adh_short_C2"/>
    <property type="match status" value="1"/>
</dbReference>
<accession>A0ABN2TPA9</accession>
<evidence type="ECO:0000313" key="3">
    <source>
        <dbReference type="EMBL" id="GAA2014666.1"/>
    </source>
</evidence>